<keyword evidence="2 5" id="KW-0808">Transferase</keyword>
<evidence type="ECO:0000256" key="3">
    <source>
        <dbReference type="SAM" id="MobiDB-lite"/>
    </source>
</evidence>
<dbReference type="GO" id="GO:0006396">
    <property type="term" value="P:RNA processing"/>
    <property type="evidence" value="ECO:0007669"/>
    <property type="project" value="InterPro"/>
</dbReference>
<evidence type="ECO:0000313" key="5">
    <source>
        <dbReference type="EMBL" id="SLM18562.1"/>
    </source>
</evidence>
<feature type="domain" description="tRNA/rRNA methyltransferase SpoU type" evidence="4">
    <location>
        <begin position="173"/>
        <end position="328"/>
    </location>
</feature>
<protein>
    <submittedName>
        <fullName evidence="5">Putative enzyme</fullName>
        <ecNumber evidence="5">2.1.1.-</ecNumber>
    </submittedName>
</protein>
<dbReference type="GO" id="GO:0032259">
    <property type="term" value="P:methylation"/>
    <property type="evidence" value="ECO:0007669"/>
    <property type="project" value="UniProtKB-KW"/>
</dbReference>
<proteinExistence type="predicted"/>
<evidence type="ECO:0000256" key="2">
    <source>
        <dbReference type="ARBA" id="ARBA00022679"/>
    </source>
</evidence>
<dbReference type="Gene3D" id="3.40.1280.10">
    <property type="match status" value="1"/>
</dbReference>
<dbReference type="InterPro" id="IPR029028">
    <property type="entry name" value="Alpha/beta_knot_MTases"/>
</dbReference>
<sequence length="340" mass="35887">MNAPGQPGEAIHGAAPACQAVPACQTTHSEPNLDLLAKLKEKNLAAQGLMVLEGRIAIERALDAGIAPRFLVCTEAEEEYWQARARKAAVTPDSAADPDGAAAPREDAAPQVIAPQAAVPSAFPPAFPVRVMSHEALCDLVDFKFHRGAIAVADMPRIVPFEAEAAYAAPREVFLCLWDVTDPSNLGALVRTAAGLGLTGVLLGPGCASPYYRKTIRASMGNVFSIPIRSASLGTLEFLNRNGARILAAALTAKAVPPEELGLHSLGLAPDSFGRPENRRSPIILILGNEGYGLPDEVLDLCTDEVRIPMSRGVDSLNVAVAGGILMYELLSLAYLPSRE</sequence>
<keyword evidence="1 5" id="KW-0489">Methyltransferase</keyword>
<dbReference type="Gene3D" id="3.30.1330.30">
    <property type="match status" value="1"/>
</dbReference>
<dbReference type="CDD" id="cd18095">
    <property type="entry name" value="SpoU-like_rRNA-MTase"/>
    <property type="match status" value="1"/>
</dbReference>
<dbReference type="PANTHER" id="PTHR43191">
    <property type="entry name" value="RRNA METHYLTRANSFERASE 3"/>
    <property type="match status" value="1"/>
</dbReference>
<dbReference type="InterPro" id="IPR051259">
    <property type="entry name" value="rRNA_Methyltransferase"/>
</dbReference>
<evidence type="ECO:0000259" key="4">
    <source>
        <dbReference type="Pfam" id="PF00588"/>
    </source>
</evidence>
<dbReference type="GO" id="GO:0003723">
    <property type="term" value="F:RNA binding"/>
    <property type="evidence" value="ECO:0007669"/>
    <property type="project" value="InterPro"/>
</dbReference>
<accession>A0A3P3XQJ4</accession>
<dbReference type="SUPFAM" id="SSF75217">
    <property type="entry name" value="alpha/beta knot"/>
    <property type="match status" value="1"/>
</dbReference>
<gene>
    <name evidence="5" type="ORF">SPIRO4BDMA_50077</name>
</gene>
<dbReference type="InterPro" id="IPR029026">
    <property type="entry name" value="tRNA_m1G_MTases_N"/>
</dbReference>
<dbReference type="InterPro" id="IPR001537">
    <property type="entry name" value="SpoU_MeTrfase"/>
</dbReference>
<dbReference type="AlphaFoldDB" id="A0A3P3XQJ4"/>
<evidence type="ECO:0000256" key="1">
    <source>
        <dbReference type="ARBA" id="ARBA00022603"/>
    </source>
</evidence>
<dbReference type="InterPro" id="IPR029064">
    <property type="entry name" value="Ribosomal_eL30-like_sf"/>
</dbReference>
<dbReference type="Pfam" id="PF00588">
    <property type="entry name" value="SpoU_methylase"/>
    <property type="match status" value="1"/>
</dbReference>
<dbReference type="EMBL" id="FWDO01000005">
    <property type="protein sequence ID" value="SLM18562.1"/>
    <property type="molecule type" value="Genomic_DNA"/>
</dbReference>
<feature type="region of interest" description="Disordered" evidence="3">
    <location>
        <begin position="89"/>
        <end position="108"/>
    </location>
</feature>
<dbReference type="PANTHER" id="PTHR43191:SF2">
    <property type="entry name" value="RRNA METHYLTRANSFERASE 3, MITOCHONDRIAL"/>
    <property type="match status" value="1"/>
</dbReference>
<feature type="compositionally biased region" description="Low complexity" evidence="3">
    <location>
        <begin position="92"/>
        <end position="108"/>
    </location>
</feature>
<dbReference type="EC" id="2.1.1.-" evidence="5"/>
<dbReference type="GO" id="GO:0008173">
    <property type="term" value="F:RNA methyltransferase activity"/>
    <property type="evidence" value="ECO:0007669"/>
    <property type="project" value="InterPro"/>
</dbReference>
<organism evidence="5">
    <name type="scientific">uncultured spirochete</name>
    <dbReference type="NCBI Taxonomy" id="156406"/>
    <lineage>
        <taxon>Bacteria</taxon>
        <taxon>Pseudomonadati</taxon>
        <taxon>Spirochaetota</taxon>
        <taxon>Spirochaetia</taxon>
        <taxon>Spirochaetales</taxon>
        <taxon>environmental samples</taxon>
    </lineage>
</organism>
<reference evidence="5" key="1">
    <citation type="submission" date="2017-02" db="EMBL/GenBank/DDBJ databases">
        <authorList>
            <person name="Regsiter A."/>
            <person name="William W."/>
        </authorList>
    </citation>
    <scope>NUCLEOTIDE SEQUENCE</scope>
    <source>
        <strain evidence="5">BdmA 4</strain>
    </source>
</reference>
<name>A0A3P3XQJ4_9SPIR</name>